<protein>
    <recommendedName>
        <fullName evidence="4">SlyX family protein</fullName>
    </recommendedName>
</protein>
<sequence length="134" mass="15196">MAACKTARRGWRWPSAIALFFRCFPLCWPWPFDLNGFGRTGNWNFMVLGPKAGYVLGMEQDRLTKIETMLAHQEQQIQDLSDMLALQGKEIGILKARLDKTQRKLVDLEQGSGADEGEGLSVSEQALRDKPPHY</sequence>
<organism evidence="2 3">
    <name type="scientific">Micavibrio aeruginosavorus</name>
    <dbReference type="NCBI Taxonomy" id="349221"/>
    <lineage>
        <taxon>Bacteria</taxon>
        <taxon>Pseudomonadati</taxon>
        <taxon>Bdellovibrionota</taxon>
        <taxon>Bdellovibrionia</taxon>
        <taxon>Bdellovibrionales</taxon>
        <taxon>Pseudobdellovibrionaceae</taxon>
        <taxon>Micavibrio</taxon>
    </lineage>
</organism>
<reference evidence="2 3" key="1">
    <citation type="submission" date="2017-08" db="EMBL/GenBank/DDBJ databases">
        <title>Infants hospitalized years apart are colonized by the same room-sourced microbial strains.</title>
        <authorList>
            <person name="Brooks B."/>
            <person name="Olm M.R."/>
            <person name="Firek B.A."/>
            <person name="Baker R."/>
            <person name="Thomas B.C."/>
            <person name="Morowitz M.J."/>
            <person name="Banfield J.F."/>
        </authorList>
    </citation>
    <scope>NUCLEOTIDE SEQUENCE [LARGE SCALE GENOMIC DNA]</scope>
    <source>
        <strain evidence="2">S2_005_002_R2_29</strain>
    </source>
</reference>
<evidence type="ECO:0008006" key="4">
    <source>
        <dbReference type="Google" id="ProtNLM"/>
    </source>
</evidence>
<evidence type="ECO:0000256" key="1">
    <source>
        <dbReference type="SAM" id="MobiDB-lite"/>
    </source>
</evidence>
<accession>A0A2W5N6V4</accession>
<dbReference type="AlphaFoldDB" id="A0A2W5N6V4"/>
<dbReference type="EMBL" id="QFQB01000006">
    <property type="protein sequence ID" value="PZQ48288.1"/>
    <property type="molecule type" value="Genomic_DNA"/>
</dbReference>
<dbReference type="InterPro" id="IPR007236">
    <property type="entry name" value="SlyX"/>
</dbReference>
<comment type="caution">
    <text evidence="2">The sequence shown here is derived from an EMBL/GenBank/DDBJ whole genome shotgun (WGS) entry which is preliminary data.</text>
</comment>
<proteinExistence type="predicted"/>
<dbReference type="Proteomes" id="UP000249417">
    <property type="component" value="Unassembled WGS sequence"/>
</dbReference>
<evidence type="ECO:0000313" key="2">
    <source>
        <dbReference type="EMBL" id="PZQ48288.1"/>
    </source>
</evidence>
<evidence type="ECO:0000313" key="3">
    <source>
        <dbReference type="Proteomes" id="UP000249417"/>
    </source>
</evidence>
<gene>
    <name evidence="2" type="ORF">DI551_01970</name>
</gene>
<name>A0A2W5N6V4_9BACT</name>
<dbReference type="Pfam" id="PF04102">
    <property type="entry name" value="SlyX"/>
    <property type="match status" value="1"/>
</dbReference>
<feature type="region of interest" description="Disordered" evidence="1">
    <location>
        <begin position="108"/>
        <end position="134"/>
    </location>
</feature>